<evidence type="ECO:0008006" key="4">
    <source>
        <dbReference type="Google" id="ProtNLM"/>
    </source>
</evidence>
<proteinExistence type="predicted"/>
<organism evidence="2 3">
    <name type="scientific">Flavonifractor plautii</name>
    <name type="common">Fusobacterium plautii</name>
    <dbReference type="NCBI Taxonomy" id="292800"/>
    <lineage>
        <taxon>Bacteria</taxon>
        <taxon>Bacillati</taxon>
        <taxon>Bacillota</taxon>
        <taxon>Clostridia</taxon>
        <taxon>Eubacteriales</taxon>
        <taxon>Oscillospiraceae</taxon>
        <taxon>Flavonifractor</taxon>
    </lineage>
</organism>
<gene>
    <name evidence="2" type="ORF">ERS852411_02391</name>
</gene>
<dbReference type="Proteomes" id="UP000095746">
    <property type="component" value="Unassembled WGS sequence"/>
</dbReference>
<protein>
    <recommendedName>
        <fullName evidence="4">Ribose transport system permease protein rbsC</fullName>
    </recommendedName>
</protein>
<accession>A0A174J4C3</accession>
<evidence type="ECO:0000256" key="1">
    <source>
        <dbReference type="SAM" id="Phobius"/>
    </source>
</evidence>
<evidence type="ECO:0000313" key="2">
    <source>
        <dbReference type="EMBL" id="CUO92468.1"/>
    </source>
</evidence>
<keyword evidence="1" id="KW-1133">Transmembrane helix</keyword>
<feature type="transmembrane region" description="Helical" evidence="1">
    <location>
        <begin position="18"/>
        <end position="37"/>
    </location>
</feature>
<name>A0A174J4C3_FLAPL</name>
<keyword evidence="1" id="KW-0472">Membrane</keyword>
<evidence type="ECO:0000313" key="3">
    <source>
        <dbReference type="Proteomes" id="UP000095746"/>
    </source>
</evidence>
<dbReference type="EMBL" id="CYZT01000207">
    <property type="protein sequence ID" value="CUO92468.1"/>
    <property type="molecule type" value="Genomic_DNA"/>
</dbReference>
<keyword evidence="1" id="KW-0812">Transmembrane</keyword>
<dbReference type="AlphaFoldDB" id="A0A174J4C3"/>
<reference evidence="2 3" key="1">
    <citation type="submission" date="2015-09" db="EMBL/GenBank/DDBJ databases">
        <authorList>
            <consortium name="Pathogen Informatics"/>
        </authorList>
    </citation>
    <scope>NUCLEOTIDE SEQUENCE [LARGE SCALE GENOMIC DNA]</scope>
    <source>
        <strain evidence="2 3">2789STDY5608854</strain>
    </source>
</reference>
<sequence length="47" mass="5192">MFTVAIIENGMNFIGVNAYYQNIVFGIFVLAAIALTVDRSIRGQIVK</sequence>